<dbReference type="InterPro" id="IPR001283">
    <property type="entry name" value="CRISP-related"/>
</dbReference>
<dbReference type="CDD" id="cd05382">
    <property type="entry name" value="CAP_GAPR1-like"/>
    <property type="match status" value="1"/>
</dbReference>
<name>A0A8S9Z4G1_9TREM</name>
<dbReference type="EMBL" id="JTDE01002004">
    <property type="protein sequence ID" value="KAF7258017.1"/>
    <property type="molecule type" value="Genomic_DNA"/>
</dbReference>
<proteinExistence type="predicted"/>
<accession>A0A8S9Z4G1</accession>
<dbReference type="PANTHER" id="PTHR10334">
    <property type="entry name" value="CYSTEINE-RICH SECRETORY PROTEIN-RELATED"/>
    <property type="match status" value="1"/>
</dbReference>
<gene>
    <name evidence="2" type="ORF">EG68_04832</name>
</gene>
<dbReference type="AlphaFoldDB" id="A0A8S9Z4G1"/>
<dbReference type="FunFam" id="3.40.33.10:FF:000010">
    <property type="entry name" value="Predicted protein"/>
    <property type="match status" value="1"/>
</dbReference>
<dbReference type="SUPFAM" id="SSF55797">
    <property type="entry name" value="PR-1-like"/>
    <property type="match status" value="1"/>
</dbReference>
<dbReference type="PROSITE" id="PS01009">
    <property type="entry name" value="CRISP_1"/>
    <property type="match status" value="1"/>
</dbReference>
<dbReference type="OrthoDB" id="337038at2759"/>
<evidence type="ECO:0000313" key="3">
    <source>
        <dbReference type="Proteomes" id="UP000822476"/>
    </source>
</evidence>
<dbReference type="InterPro" id="IPR035940">
    <property type="entry name" value="CAP_sf"/>
</dbReference>
<dbReference type="InterPro" id="IPR018244">
    <property type="entry name" value="Allrgn_V5/Tpx1_CS"/>
</dbReference>
<evidence type="ECO:0000259" key="1">
    <source>
        <dbReference type="SMART" id="SM00198"/>
    </source>
</evidence>
<dbReference type="Proteomes" id="UP000822476">
    <property type="component" value="Unassembled WGS sequence"/>
</dbReference>
<reference evidence="2" key="1">
    <citation type="submission" date="2019-07" db="EMBL/GenBank/DDBJ databases">
        <title>Annotation for the trematode Paragonimus miyazaki's.</title>
        <authorList>
            <person name="Choi Y.-J."/>
        </authorList>
    </citation>
    <scope>NUCLEOTIDE SEQUENCE</scope>
    <source>
        <strain evidence="2">Japan</strain>
    </source>
</reference>
<feature type="domain" description="SCP" evidence="1">
    <location>
        <begin position="6"/>
        <end position="128"/>
    </location>
</feature>
<dbReference type="Gene3D" id="3.40.33.10">
    <property type="entry name" value="CAP"/>
    <property type="match status" value="1"/>
</dbReference>
<dbReference type="PRINTS" id="PR00837">
    <property type="entry name" value="V5TPXLIKE"/>
</dbReference>
<protein>
    <recommendedName>
        <fullName evidence="1">SCP domain-containing protein</fullName>
    </recommendedName>
</protein>
<comment type="caution">
    <text evidence="2">The sequence shown here is derived from an EMBL/GenBank/DDBJ whole genome shotgun (WGS) entry which is preliminary data.</text>
</comment>
<dbReference type="Pfam" id="PF00188">
    <property type="entry name" value="CAP"/>
    <property type="match status" value="1"/>
</dbReference>
<sequence length="140" mass="15788">MYDIDRLRALHGCPEMTVDEDLARGAQEHAEYLVQLGRLEHSNGDYGENIAFTGGTCTVEFSGTEATDRWYKEIENYQYESDVQLECGHFTQVVWKESTSAGFGRASNEDGTKIYIVGRYYPPGNFEGQCTENVPKPLDT</sequence>
<dbReference type="GO" id="GO:0005576">
    <property type="term" value="C:extracellular region"/>
    <property type="evidence" value="ECO:0007669"/>
    <property type="project" value="InterPro"/>
</dbReference>
<organism evidence="2 3">
    <name type="scientific">Paragonimus skrjabini miyazakii</name>
    <dbReference type="NCBI Taxonomy" id="59628"/>
    <lineage>
        <taxon>Eukaryota</taxon>
        <taxon>Metazoa</taxon>
        <taxon>Spiralia</taxon>
        <taxon>Lophotrochozoa</taxon>
        <taxon>Platyhelminthes</taxon>
        <taxon>Trematoda</taxon>
        <taxon>Digenea</taxon>
        <taxon>Plagiorchiida</taxon>
        <taxon>Troglotremata</taxon>
        <taxon>Troglotrematidae</taxon>
        <taxon>Paragonimus</taxon>
    </lineage>
</organism>
<dbReference type="InterPro" id="IPR034113">
    <property type="entry name" value="SCP_GAPR1-like"/>
</dbReference>
<dbReference type="InterPro" id="IPR014044">
    <property type="entry name" value="CAP_dom"/>
</dbReference>
<evidence type="ECO:0000313" key="2">
    <source>
        <dbReference type="EMBL" id="KAF7258017.1"/>
    </source>
</evidence>
<keyword evidence="3" id="KW-1185">Reference proteome</keyword>
<dbReference type="SMART" id="SM00198">
    <property type="entry name" value="SCP"/>
    <property type="match status" value="1"/>
</dbReference>